<accession>A0ABW5GZ28</accession>
<name>A0ABW5GZ28_9PSEU</name>
<dbReference type="Pfam" id="PF04978">
    <property type="entry name" value="MST"/>
    <property type="match status" value="1"/>
</dbReference>
<evidence type="ECO:0000313" key="1">
    <source>
        <dbReference type="EMBL" id="MFD2465834.1"/>
    </source>
</evidence>
<evidence type="ECO:0000313" key="2">
    <source>
        <dbReference type="Proteomes" id="UP001597483"/>
    </source>
</evidence>
<comment type="caution">
    <text evidence="1">The sequence shown here is derived from an EMBL/GenBank/DDBJ whole genome shotgun (WGS) entry which is preliminary data.</text>
</comment>
<dbReference type="RefSeq" id="WP_378299230.1">
    <property type="nucleotide sequence ID" value="NZ_JBHUKS010000001.1"/>
</dbReference>
<dbReference type="Gene3D" id="1.20.120.450">
    <property type="entry name" value="dinb family like domain"/>
    <property type="match status" value="1"/>
</dbReference>
<organism evidence="1 2">
    <name type="scientific">Amycolatopsis silviterrae</name>
    <dbReference type="NCBI Taxonomy" id="1656914"/>
    <lineage>
        <taxon>Bacteria</taxon>
        <taxon>Bacillati</taxon>
        <taxon>Actinomycetota</taxon>
        <taxon>Actinomycetes</taxon>
        <taxon>Pseudonocardiales</taxon>
        <taxon>Pseudonocardiaceae</taxon>
        <taxon>Amycolatopsis</taxon>
    </lineage>
</organism>
<dbReference type="EMBL" id="JBHUKS010000001">
    <property type="protein sequence ID" value="MFD2465834.1"/>
    <property type="molecule type" value="Genomic_DNA"/>
</dbReference>
<protein>
    <submittedName>
        <fullName evidence="1">DUF664 domain-containing protein</fullName>
    </submittedName>
</protein>
<keyword evidence="2" id="KW-1185">Reference proteome</keyword>
<gene>
    <name evidence="1" type="ORF">ACFSVL_00435</name>
</gene>
<dbReference type="InterPro" id="IPR007061">
    <property type="entry name" value="MST-like"/>
</dbReference>
<reference evidence="2" key="1">
    <citation type="journal article" date="2019" name="Int. J. Syst. Evol. Microbiol.">
        <title>The Global Catalogue of Microorganisms (GCM) 10K type strain sequencing project: providing services to taxonomists for standard genome sequencing and annotation.</title>
        <authorList>
            <consortium name="The Broad Institute Genomics Platform"/>
            <consortium name="The Broad Institute Genome Sequencing Center for Infectious Disease"/>
            <person name="Wu L."/>
            <person name="Ma J."/>
        </authorList>
    </citation>
    <scope>NUCLEOTIDE SEQUENCE [LARGE SCALE GENOMIC DNA]</scope>
    <source>
        <strain evidence="2">CGMCC 4.7641</strain>
    </source>
</reference>
<dbReference type="SUPFAM" id="SSF109854">
    <property type="entry name" value="DinB/YfiT-like putative metalloenzymes"/>
    <property type="match status" value="1"/>
</dbReference>
<sequence>MSLDRAQLVDDLELVRATVAWKCAGLTEEQARWPGEGVTVAGILWHLTLVENTAFDVVVTGLPDGWAKRLEAGREAALLVGLDLPLEELLSDYRDNAELCREAVAARSFDDPVGFDGDRLLTVQSVVEYLLTETSRHLELLRELTGD</sequence>
<proteinExistence type="predicted"/>
<dbReference type="InterPro" id="IPR034660">
    <property type="entry name" value="DinB/YfiT-like"/>
</dbReference>
<dbReference type="Proteomes" id="UP001597483">
    <property type="component" value="Unassembled WGS sequence"/>
</dbReference>